<evidence type="ECO:0000313" key="7">
    <source>
        <dbReference type="EMBL" id="VAV99135.1"/>
    </source>
</evidence>
<evidence type="ECO:0000256" key="5">
    <source>
        <dbReference type="ARBA" id="ARBA00039938"/>
    </source>
</evidence>
<dbReference type="GO" id="GO:0003677">
    <property type="term" value="F:DNA binding"/>
    <property type="evidence" value="ECO:0007669"/>
    <property type="project" value="InterPro"/>
</dbReference>
<dbReference type="PANTHER" id="PTHR33677:SF4">
    <property type="entry name" value="COPPER-SENSING TRANSCRIPTIONAL REPRESSOR CSOR"/>
    <property type="match status" value="1"/>
</dbReference>
<dbReference type="Gene3D" id="1.20.58.1000">
    <property type="entry name" value="Metal-sensitive repressor, helix protomer"/>
    <property type="match status" value="1"/>
</dbReference>
<dbReference type="PANTHER" id="PTHR33677">
    <property type="entry name" value="TRANSCRIPTIONAL REPRESSOR FRMR-RELATED"/>
    <property type="match status" value="1"/>
</dbReference>
<dbReference type="Pfam" id="PF02583">
    <property type="entry name" value="Trns_repr_metal"/>
    <property type="match status" value="1"/>
</dbReference>
<dbReference type="CDD" id="cd10151">
    <property type="entry name" value="TthCsoR-like_DUF156"/>
    <property type="match status" value="1"/>
</dbReference>
<comment type="subunit">
    <text evidence="2">Homodimer.</text>
</comment>
<gene>
    <name evidence="7" type="ORF">MNBD_ACTINO01-2089</name>
</gene>
<evidence type="ECO:0000256" key="6">
    <source>
        <dbReference type="ARBA" id="ARBA00041544"/>
    </source>
</evidence>
<comment type="subcellular location">
    <subcellularLocation>
        <location evidence="1">Cytoplasm</location>
    </subcellularLocation>
</comment>
<name>A0A3B0SWI0_9ZZZZ</name>
<accession>A0A3B0SWI0</accession>
<dbReference type="EMBL" id="UOEI01000251">
    <property type="protein sequence ID" value="VAV99135.1"/>
    <property type="molecule type" value="Genomic_DNA"/>
</dbReference>
<dbReference type="GO" id="GO:0046872">
    <property type="term" value="F:metal ion binding"/>
    <property type="evidence" value="ECO:0007669"/>
    <property type="project" value="UniProtKB-KW"/>
</dbReference>
<organism evidence="7">
    <name type="scientific">hydrothermal vent metagenome</name>
    <dbReference type="NCBI Taxonomy" id="652676"/>
    <lineage>
        <taxon>unclassified sequences</taxon>
        <taxon>metagenomes</taxon>
        <taxon>ecological metagenomes</taxon>
    </lineage>
</organism>
<evidence type="ECO:0000256" key="2">
    <source>
        <dbReference type="ARBA" id="ARBA00011738"/>
    </source>
</evidence>
<reference evidence="7" key="1">
    <citation type="submission" date="2018-06" db="EMBL/GenBank/DDBJ databases">
        <authorList>
            <person name="Zhirakovskaya E."/>
        </authorList>
    </citation>
    <scope>NUCLEOTIDE SEQUENCE</scope>
</reference>
<evidence type="ECO:0000256" key="1">
    <source>
        <dbReference type="ARBA" id="ARBA00004496"/>
    </source>
</evidence>
<proteinExistence type="predicted"/>
<evidence type="ECO:0000256" key="4">
    <source>
        <dbReference type="ARBA" id="ARBA00022723"/>
    </source>
</evidence>
<keyword evidence="3" id="KW-0963">Cytoplasm</keyword>
<keyword evidence="4" id="KW-0479">Metal-binding</keyword>
<sequence>MPQQSNRRDTTCALPHPGRGILFIVKDEHKTSALNRLKTVRGHIDAVIRMVEEERYCPEIMKQVSALEGSLEGINRVLLQNHVETCVLEHVREGRSEQVVDELLETLRYAPSRPASKGTP</sequence>
<dbReference type="GO" id="GO:0006355">
    <property type="term" value="P:regulation of DNA-templated transcription"/>
    <property type="evidence" value="ECO:0007669"/>
    <property type="project" value="InterPro"/>
</dbReference>
<evidence type="ECO:0000256" key="3">
    <source>
        <dbReference type="ARBA" id="ARBA00022490"/>
    </source>
</evidence>
<dbReference type="InterPro" id="IPR038390">
    <property type="entry name" value="Metal_Tscrpt_repr_sf"/>
</dbReference>
<dbReference type="InterPro" id="IPR003735">
    <property type="entry name" value="Metal_Tscrpt_repr"/>
</dbReference>
<dbReference type="GO" id="GO:0005737">
    <property type="term" value="C:cytoplasm"/>
    <property type="evidence" value="ECO:0007669"/>
    <property type="project" value="UniProtKB-SubCell"/>
</dbReference>
<dbReference type="AlphaFoldDB" id="A0A3B0SWI0"/>
<protein>
    <recommendedName>
        <fullName evidence="5">Copper-sensing transcriptional repressor CsoR</fullName>
    </recommendedName>
    <alternativeName>
        <fullName evidence="6">Copper-sensitive operon repressor</fullName>
    </alternativeName>
</protein>